<name>A0A9W9RM55_PENBR</name>
<dbReference type="InterPro" id="IPR021084">
    <property type="entry name" value="Het-s_prion_dom"/>
</dbReference>
<gene>
    <name evidence="3" type="ORF">N7541_002914</name>
</gene>
<keyword evidence="4" id="KW-1185">Reference proteome</keyword>
<dbReference type="PANTHER" id="PTHR37542:SF3">
    <property type="entry name" value="PRION-INHIBITION AND PROPAGATION HELO DOMAIN-CONTAINING PROTEIN"/>
    <property type="match status" value="1"/>
</dbReference>
<dbReference type="EMBL" id="JAPZBR010000002">
    <property type="protein sequence ID" value="KAJ5362070.1"/>
    <property type="molecule type" value="Genomic_DNA"/>
</dbReference>
<dbReference type="Proteomes" id="UP001148299">
    <property type="component" value="Unassembled WGS sequence"/>
</dbReference>
<sequence length="288" mass="32718">MTEIFGAVAGALSIAALFNNCVQCFEYLQLGRQFGRDFEHYQLKLDIAKLRLTRWGESVKVNEDPRFANPATSDRDARQVQAILENLETLFQTVHRSSKRYSIDAEQRELVTFETNQMQPVFRRLHNRLDSLTRQRQKQTSYFKKAAWALYDCKSFDKMIRQISGFVEDLEKILPQERIRHRLAELEIEDIDHEASLMTLKAAAVSTDNLLLSILEQRIEKVTARNCVNHLNGEDGARVLVGNAWNGSALTFNSGALDQTHNTVHSVSAKGHSAMQIGNTYGGKGIFD</sequence>
<reference evidence="3" key="2">
    <citation type="journal article" date="2023" name="IMA Fungus">
        <title>Comparative genomic study of the Penicillium genus elucidates a diverse pangenome and 15 lateral gene transfer events.</title>
        <authorList>
            <person name="Petersen C."/>
            <person name="Sorensen T."/>
            <person name="Nielsen M.R."/>
            <person name="Sondergaard T.E."/>
            <person name="Sorensen J.L."/>
            <person name="Fitzpatrick D.A."/>
            <person name="Frisvad J.C."/>
            <person name="Nielsen K.L."/>
        </authorList>
    </citation>
    <scope>NUCLEOTIDE SEQUENCE</scope>
    <source>
        <strain evidence="3">IBT 35675</strain>
    </source>
</reference>
<dbReference type="InterPro" id="IPR029498">
    <property type="entry name" value="HeLo_dom"/>
</dbReference>
<evidence type="ECO:0000313" key="3">
    <source>
        <dbReference type="EMBL" id="KAJ5362070.1"/>
    </source>
</evidence>
<comment type="caution">
    <text evidence="3">The sequence shown here is derived from an EMBL/GenBank/DDBJ whole genome shotgun (WGS) entry which is preliminary data.</text>
</comment>
<protein>
    <recommendedName>
        <fullName evidence="5">Prion-inhibition and propagation HeLo domain-containing protein</fullName>
    </recommendedName>
</protein>
<accession>A0A9W9RM55</accession>
<dbReference type="Pfam" id="PF11558">
    <property type="entry name" value="HET-s_218-289"/>
    <property type="match status" value="1"/>
</dbReference>
<proteinExistence type="predicted"/>
<evidence type="ECO:0008006" key="5">
    <source>
        <dbReference type="Google" id="ProtNLM"/>
    </source>
</evidence>
<evidence type="ECO:0000259" key="2">
    <source>
        <dbReference type="Pfam" id="PF14479"/>
    </source>
</evidence>
<dbReference type="InterPro" id="IPR038305">
    <property type="entry name" value="HeLo_sf"/>
</dbReference>
<evidence type="ECO:0000259" key="1">
    <source>
        <dbReference type="Pfam" id="PF11558"/>
    </source>
</evidence>
<reference evidence="3" key="1">
    <citation type="submission" date="2022-12" db="EMBL/GenBank/DDBJ databases">
        <authorList>
            <person name="Petersen C."/>
        </authorList>
    </citation>
    <scope>NUCLEOTIDE SEQUENCE</scope>
    <source>
        <strain evidence="3">IBT 35675</strain>
    </source>
</reference>
<dbReference type="PANTHER" id="PTHR37542">
    <property type="entry name" value="HELO DOMAIN-CONTAINING PROTEIN-RELATED"/>
    <property type="match status" value="1"/>
</dbReference>
<organism evidence="3 4">
    <name type="scientific">Penicillium brevicompactum</name>
    <dbReference type="NCBI Taxonomy" id="5074"/>
    <lineage>
        <taxon>Eukaryota</taxon>
        <taxon>Fungi</taxon>
        <taxon>Dikarya</taxon>
        <taxon>Ascomycota</taxon>
        <taxon>Pezizomycotina</taxon>
        <taxon>Eurotiomycetes</taxon>
        <taxon>Eurotiomycetidae</taxon>
        <taxon>Eurotiales</taxon>
        <taxon>Aspergillaceae</taxon>
        <taxon>Penicillium</taxon>
    </lineage>
</organism>
<feature type="domain" description="Prion-inhibition and propagation HeLo" evidence="2">
    <location>
        <begin position="6"/>
        <end position="200"/>
    </location>
</feature>
<evidence type="ECO:0000313" key="4">
    <source>
        <dbReference type="Proteomes" id="UP001148299"/>
    </source>
</evidence>
<dbReference type="AlphaFoldDB" id="A0A9W9RM55"/>
<dbReference type="Pfam" id="PF14479">
    <property type="entry name" value="HeLo"/>
    <property type="match status" value="1"/>
</dbReference>
<dbReference type="Gene3D" id="1.20.120.1020">
    <property type="entry name" value="Prion-inhibition and propagation, HeLo domain"/>
    <property type="match status" value="1"/>
</dbReference>
<feature type="domain" description="Het-s prion-forming" evidence="1">
    <location>
        <begin position="219"/>
        <end position="282"/>
    </location>
</feature>